<dbReference type="EMBL" id="JBHTIL010000009">
    <property type="protein sequence ID" value="MFD0928145.1"/>
    <property type="molecule type" value="Genomic_DNA"/>
</dbReference>
<proteinExistence type="predicted"/>
<dbReference type="Proteomes" id="UP001597068">
    <property type="component" value="Unassembled WGS sequence"/>
</dbReference>
<organism evidence="2 3">
    <name type="scientific">Williamsia deligens</name>
    <dbReference type="NCBI Taxonomy" id="321325"/>
    <lineage>
        <taxon>Bacteria</taxon>
        <taxon>Bacillati</taxon>
        <taxon>Actinomycetota</taxon>
        <taxon>Actinomycetes</taxon>
        <taxon>Mycobacteriales</taxon>
        <taxon>Nocardiaceae</taxon>
        <taxon>Williamsia</taxon>
    </lineage>
</organism>
<evidence type="ECO:0000313" key="2">
    <source>
        <dbReference type="EMBL" id="MFD0928145.1"/>
    </source>
</evidence>
<sequence length="325" mass="34950">MTSTEITQQAESEVLPAVLAPAAANSAQSRADQLAALQAEAEFLEVAYGLAEKACGTALVAEHFRNKPADGAIAVAFGASLGWHWTKSLQDVYVVKGKPSIMSKEMRELMIRAGHDVWEEEVGPTRVVLAGRRRDSDIVVRVEWTIEKAEAAGLVTANPNYKKYPENMLYARCTTDLAKRLAPDALSGLGIVEEQQDRAAAARRVDVTVARDNPQANLRAMLGGPQNTPSSTDDGEPAAGPESVQQAAPRTRQPKPKTITEAQMKKMHALLNEKGLADRATGLAWISACIEREITTSKDLTVDEAAKVITTLQNDGEIPADGQEG</sequence>
<evidence type="ECO:0008006" key="4">
    <source>
        <dbReference type="Google" id="ProtNLM"/>
    </source>
</evidence>
<feature type="region of interest" description="Disordered" evidence="1">
    <location>
        <begin position="203"/>
        <end position="257"/>
    </location>
</feature>
<accession>A0ABW3GGK4</accession>
<gene>
    <name evidence="2" type="ORF">ACFQ04_20620</name>
</gene>
<protein>
    <recommendedName>
        <fullName evidence="4">RecT family protein</fullName>
    </recommendedName>
</protein>
<name>A0ABW3GGK4_9NOCA</name>
<comment type="caution">
    <text evidence="2">The sequence shown here is derived from an EMBL/GenBank/DDBJ whole genome shotgun (WGS) entry which is preliminary data.</text>
</comment>
<dbReference type="RefSeq" id="WP_253649235.1">
    <property type="nucleotide sequence ID" value="NZ_BAAAMO010000015.1"/>
</dbReference>
<keyword evidence="3" id="KW-1185">Reference proteome</keyword>
<evidence type="ECO:0000313" key="3">
    <source>
        <dbReference type="Proteomes" id="UP001597068"/>
    </source>
</evidence>
<evidence type="ECO:0000256" key="1">
    <source>
        <dbReference type="SAM" id="MobiDB-lite"/>
    </source>
</evidence>
<reference evidence="3" key="1">
    <citation type="journal article" date="2019" name="Int. J. Syst. Evol. Microbiol.">
        <title>The Global Catalogue of Microorganisms (GCM) 10K type strain sequencing project: providing services to taxonomists for standard genome sequencing and annotation.</title>
        <authorList>
            <consortium name="The Broad Institute Genomics Platform"/>
            <consortium name="The Broad Institute Genome Sequencing Center for Infectious Disease"/>
            <person name="Wu L."/>
            <person name="Ma J."/>
        </authorList>
    </citation>
    <scope>NUCLEOTIDE SEQUENCE [LARGE SCALE GENOMIC DNA]</scope>
    <source>
        <strain evidence="3">CCUG 50873</strain>
    </source>
</reference>